<gene>
    <name evidence="1" type="ORF">ACFQH5_11240</name>
</gene>
<evidence type="ECO:0000313" key="2">
    <source>
        <dbReference type="Proteomes" id="UP001596411"/>
    </source>
</evidence>
<sequence>MNLDQLKDLIAQQDETQRRAADAVRPAYEKARQAAHELRESVSGTVDEDAQRERLQGIVVSAAGKIYASKSDLQMAGLVVGQHAAAVADQPGLDSSLARDGKWLIANAMSNVRYHRAEQRQKVVAALVVAASGAGVETGLIEFPQPWWSFPSLPNLEAMAELMDPEAVATMRGEQEEQAALLAEAMRLEDALKQAQPKLFAVGDSGTALTVAVRNHRGGSLTIMGVSFEPGDNELTAEQFSKVRGNRYFAAHTEAGALEIITTSDLVEEV</sequence>
<comment type="caution">
    <text evidence="1">The sequence shown here is derived from an EMBL/GenBank/DDBJ whole genome shotgun (WGS) entry which is preliminary data.</text>
</comment>
<name>A0ABW2EYW8_9GAMM</name>
<reference evidence="2" key="1">
    <citation type="journal article" date="2019" name="Int. J. Syst. Evol. Microbiol.">
        <title>The Global Catalogue of Microorganisms (GCM) 10K type strain sequencing project: providing services to taxonomists for standard genome sequencing and annotation.</title>
        <authorList>
            <consortium name="The Broad Institute Genomics Platform"/>
            <consortium name="The Broad Institute Genome Sequencing Center for Infectious Disease"/>
            <person name="Wu L."/>
            <person name="Ma J."/>
        </authorList>
    </citation>
    <scope>NUCLEOTIDE SEQUENCE [LARGE SCALE GENOMIC DNA]</scope>
    <source>
        <strain evidence="2">CGMCC 1.13666</strain>
    </source>
</reference>
<dbReference type="RefSeq" id="WP_346063589.1">
    <property type="nucleotide sequence ID" value="NZ_BAAADR010000018.1"/>
</dbReference>
<accession>A0ABW2EYW8</accession>
<evidence type="ECO:0000313" key="1">
    <source>
        <dbReference type="EMBL" id="MFC7090119.1"/>
    </source>
</evidence>
<keyword evidence="2" id="KW-1185">Reference proteome</keyword>
<dbReference type="Proteomes" id="UP001596411">
    <property type="component" value="Unassembled WGS sequence"/>
</dbReference>
<dbReference type="EMBL" id="JBHSZP010000018">
    <property type="protein sequence ID" value="MFC7090119.1"/>
    <property type="molecule type" value="Genomic_DNA"/>
</dbReference>
<proteinExistence type="predicted"/>
<organism evidence="1 2">
    <name type="scientific">Halomonas salifodinae</name>
    <dbReference type="NCBI Taxonomy" id="438745"/>
    <lineage>
        <taxon>Bacteria</taxon>
        <taxon>Pseudomonadati</taxon>
        <taxon>Pseudomonadota</taxon>
        <taxon>Gammaproteobacteria</taxon>
        <taxon>Oceanospirillales</taxon>
        <taxon>Halomonadaceae</taxon>
        <taxon>Halomonas</taxon>
    </lineage>
</organism>
<protein>
    <submittedName>
        <fullName evidence="1">Uncharacterized protein</fullName>
    </submittedName>
</protein>